<dbReference type="PANTHER" id="PTHR14950">
    <property type="entry name" value="DICER-RELATED"/>
    <property type="match status" value="1"/>
</dbReference>
<dbReference type="Gene3D" id="2.170.260.10">
    <property type="entry name" value="paz domain"/>
    <property type="match status" value="1"/>
</dbReference>
<keyword evidence="3" id="KW-0479">Metal-binding</keyword>
<feature type="domain" description="RNase III" evidence="15">
    <location>
        <begin position="961"/>
        <end position="1122"/>
    </location>
</feature>
<evidence type="ECO:0000259" key="16">
    <source>
        <dbReference type="PROSITE" id="PS51192"/>
    </source>
</evidence>
<dbReference type="CDD" id="cd18034">
    <property type="entry name" value="DEXHc_dicer"/>
    <property type="match status" value="1"/>
</dbReference>
<keyword evidence="6" id="KW-0378">Hydrolase</keyword>
<proteinExistence type="inferred from homology"/>
<comment type="cofactor">
    <cofactor evidence="2">
        <name>Mg(2+)</name>
        <dbReference type="ChEBI" id="CHEBI:18420"/>
    </cofactor>
</comment>
<sequence length="1473" mass="163883">MTRSTFSDAPRKYQLEIARRAIEGNIIAVSDTGSGKTLIAVLLLKHVVAESRKESARTGAQQKVAFFVVNKVPLVFQQHAYISSNSDIKAEAICGAMNVDNYDLERWESIFSKMEVVVLTGQILYNILCHGFLKIENCSLIIFDECHHATKSNCYKLIMTQFYHDASTMNHPKIFGMTASPPKDKGSVNFTATDLERTLDARIVTPSYDEIRHYSKPPVERTVLFSIDHLREIPNAGLGTSGLNSEQERGLDRLFKWCETDKRLKQVVSTHEYAMMDLGPWCAIQILAHVLRGLRDDVLDGMETSQEKRLMDIGRAEGIASQVKNTPLNQDLALVSDKIKKLVQVLQEVSAKDGFCGILFVERRPAVHVLCEFLEECVRFGPEFGLDHIRPVALTGHGSKGDIGRHKMQLKEQRRVLSGFRKGDFNLLVATDVAEEGLDIDRCRFVIRFDSKTTLISHIQSRGRARDPLSEYIIMQQDGAPSSLEIMKQKEADMRVWCGGLSEDRVIKLYGSQDESDSGDDCGLEQMRELAGVATTHIDGTTGARVSFSSAVSLLYQYCGSLPTDSYAQLMPEFEQVPCDTPGKFQYWLTLPSNAPVTDFMSDEFSKRKLAKQSAAFLACVELHRLGALSNRMLPHRRSALDGDSDEDQDEETSGASSGLYPIQQPEFWDSKILTSETTSNDAHGDGTILLYMTRFALQPSSHHGGQDATVGLFRDLCLLSMKPLPQFDRIELFFDGESRWVDMDASLPPINLTFQQVEKLHRYSERLFATLFRKPVDMGTVDVGMRHIVAPLCDDADVRIDWGEIHAGITEAAGVDLQPTELTYDRLQDMALFEKGEVNRLYFPVALRTDLCPSSLIPDSASATVTRESNQGSATFATFYRVKRDRNIVDLTQPLVEVTRMPPLFDHLQPGKKQARVPRASNARFLVPELSLQCPIAASVLRSGSWIISVLNRLDGLLKAKEFADEFNLQSVSLPLVLESLTASDAAYAMNYQRLELLGDTFLKLIVTVDLYIRHPLLDEGRLSAKRTARISNSRLFKHAKMLLLHRFLIRLPPLNTHFFTLKLSEPEHLKAGQEQEQEQEQGSQQAMQNATKSTPQWEISNKTMADLIESTLGAAYLSGSFNLGFEASEALFGPLDGVRCWDDFAEVYNARNTKDQYLDFVPALGYGDLGKVEDAIGYKFTQKHLLAQALTHASYPRPQTPCYQRLEFLGDAVLDMLVAEYWVEKYPISGPGLIHLIKSASVNNQILGLLSIQLGLHQHILHASSTLGADIHRAVQTLEDATEDAKASKDGELVGEYWDGFNFTKVLGDILESVLGAVYVDSGWDFAVVKALFDRAILPTLRKHISMETLKPNPITALIHRVQGDGCQKVTLKNVTAVTGSGSPTDNTLAQQPLGSSSRTTPAPTPMPTCAILIHGTMIVSSTNKTSQLAHREAAKRALALLDEDPTLLDQHCTCARKAGKKVVCTADPDR</sequence>
<evidence type="ECO:0000256" key="9">
    <source>
        <dbReference type="ARBA" id="ARBA00022842"/>
    </source>
</evidence>
<dbReference type="PANTHER" id="PTHR14950:SF37">
    <property type="entry name" value="ENDORIBONUCLEASE DICER"/>
    <property type="match status" value="1"/>
</dbReference>
<evidence type="ECO:0000256" key="7">
    <source>
        <dbReference type="ARBA" id="ARBA00022806"/>
    </source>
</evidence>
<dbReference type="Pfam" id="PF00271">
    <property type="entry name" value="Helicase_C"/>
    <property type="match status" value="1"/>
</dbReference>
<dbReference type="SMART" id="SM00487">
    <property type="entry name" value="DEXDc"/>
    <property type="match status" value="1"/>
</dbReference>
<dbReference type="InterPro" id="IPR036389">
    <property type="entry name" value="RNase_III_sf"/>
</dbReference>
<comment type="caution">
    <text evidence="19">The sequence shown here is derived from an EMBL/GenBank/DDBJ whole genome shotgun (WGS) entry which is preliminary data.</text>
</comment>
<dbReference type="GO" id="GO:0005524">
    <property type="term" value="F:ATP binding"/>
    <property type="evidence" value="ECO:0007669"/>
    <property type="project" value="UniProtKB-KW"/>
</dbReference>
<feature type="region of interest" description="Disordered" evidence="14">
    <location>
        <begin position="638"/>
        <end position="662"/>
    </location>
</feature>
<dbReference type="Gene3D" id="3.40.50.300">
    <property type="entry name" value="P-loop containing nucleotide triphosphate hydrolases"/>
    <property type="match status" value="2"/>
</dbReference>
<dbReference type="SUPFAM" id="SSF69065">
    <property type="entry name" value="RNase III domain-like"/>
    <property type="match status" value="2"/>
</dbReference>
<evidence type="ECO:0000256" key="5">
    <source>
        <dbReference type="ARBA" id="ARBA00022741"/>
    </source>
</evidence>
<feature type="domain" description="Helicase C-terminal" evidence="17">
    <location>
        <begin position="338"/>
        <end position="502"/>
    </location>
</feature>
<evidence type="ECO:0000256" key="11">
    <source>
        <dbReference type="ARBA" id="ARBA00023158"/>
    </source>
</evidence>
<dbReference type="GO" id="GO:0003723">
    <property type="term" value="F:RNA binding"/>
    <property type="evidence" value="ECO:0007669"/>
    <property type="project" value="UniProtKB-UniRule"/>
</dbReference>
<evidence type="ECO:0000256" key="2">
    <source>
        <dbReference type="ARBA" id="ARBA00001946"/>
    </source>
</evidence>
<dbReference type="FunFam" id="1.10.1520.10:FF:000004">
    <property type="entry name" value="Endoribonuclease dicer-like 1"/>
    <property type="match status" value="1"/>
</dbReference>
<dbReference type="InterPro" id="IPR038248">
    <property type="entry name" value="Dicer_dimer_sf"/>
</dbReference>
<dbReference type="PROSITE" id="PS00517">
    <property type="entry name" value="RNASE_3_1"/>
    <property type="match status" value="1"/>
</dbReference>
<keyword evidence="8" id="KW-0067">ATP-binding</keyword>
<keyword evidence="5" id="KW-0547">Nucleotide-binding</keyword>
<evidence type="ECO:0000256" key="12">
    <source>
        <dbReference type="ARBA" id="ARBA00023211"/>
    </source>
</evidence>
<dbReference type="InterPro" id="IPR027417">
    <property type="entry name" value="P-loop_NTPase"/>
</dbReference>
<reference evidence="19" key="1">
    <citation type="journal article" date="2020" name="Fungal Divers.">
        <title>Resolving the Mortierellaceae phylogeny through synthesis of multi-gene phylogenetics and phylogenomics.</title>
        <authorList>
            <person name="Vandepol N."/>
            <person name="Liber J."/>
            <person name="Desiro A."/>
            <person name="Na H."/>
            <person name="Kennedy M."/>
            <person name="Barry K."/>
            <person name="Grigoriev I.V."/>
            <person name="Miller A.N."/>
            <person name="O'Donnell K."/>
            <person name="Stajich J.E."/>
            <person name="Bonito G."/>
        </authorList>
    </citation>
    <scope>NUCLEOTIDE SEQUENCE</scope>
    <source>
        <strain evidence="19">KOD948</strain>
    </source>
</reference>
<dbReference type="PROSITE" id="PS51194">
    <property type="entry name" value="HELICASE_CTER"/>
    <property type="match status" value="1"/>
</dbReference>
<dbReference type="Pfam" id="PF04851">
    <property type="entry name" value="ResIII"/>
    <property type="match status" value="1"/>
</dbReference>
<organism evidence="19 20">
    <name type="scientific">Mortierella polycephala</name>
    <dbReference type="NCBI Taxonomy" id="41804"/>
    <lineage>
        <taxon>Eukaryota</taxon>
        <taxon>Fungi</taxon>
        <taxon>Fungi incertae sedis</taxon>
        <taxon>Mucoromycota</taxon>
        <taxon>Mortierellomycotina</taxon>
        <taxon>Mortierellomycetes</taxon>
        <taxon>Mortierellales</taxon>
        <taxon>Mortierellaceae</taxon>
        <taxon>Mortierella</taxon>
    </lineage>
</organism>
<dbReference type="PROSITE" id="PS50142">
    <property type="entry name" value="RNASE_3_2"/>
    <property type="match status" value="2"/>
</dbReference>
<feature type="domain" description="Dicer dsRNA-binding fold" evidence="18">
    <location>
        <begin position="551"/>
        <end position="643"/>
    </location>
</feature>
<dbReference type="Proteomes" id="UP000726737">
    <property type="component" value="Unassembled WGS sequence"/>
</dbReference>
<dbReference type="OrthoDB" id="416741at2759"/>
<evidence type="ECO:0000256" key="4">
    <source>
        <dbReference type="ARBA" id="ARBA00022737"/>
    </source>
</evidence>
<feature type="domain" description="RNase III" evidence="15">
    <location>
        <begin position="1171"/>
        <end position="1325"/>
    </location>
</feature>
<feature type="compositionally biased region" description="Polar residues" evidence="14">
    <location>
        <begin position="1088"/>
        <end position="1098"/>
    </location>
</feature>
<keyword evidence="7" id="KW-0347">Helicase</keyword>
<keyword evidence="20" id="KW-1185">Reference proteome</keyword>
<dbReference type="Gene3D" id="1.10.1520.10">
    <property type="entry name" value="Ribonuclease III domain"/>
    <property type="match status" value="2"/>
</dbReference>
<evidence type="ECO:0000259" key="18">
    <source>
        <dbReference type="PROSITE" id="PS51327"/>
    </source>
</evidence>
<name>A0A9P6Q9B9_9FUNG</name>
<accession>A0A9P6Q9B9</accession>
<evidence type="ECO:0000256" key="8">
    <source>
        <dbReference type="ARBA" id="ARBA00022840"/>
    </source>
</evidence>
<keyword evidence="9" id="KW-0460">Magnesium</keyword>
<dbReference type="PROSITE" id="PS51192">
    <property type="entry name" value="HELICASE_ATP_BIND_1"/>
    <property type="match status" value="1"/>
</dbReference>
<keyword evidence="10 13" id="KW-0694">RNA-binding</keyword>
<feature type="domain" description="Helicase ATP-binding" evidence="16">
    <location>
        <begin position="17"/>
        <end position="199"/>
    </location>
</feature>
<keyword evidence="11" id="KW-0943">RNA-mediated gene silencing</keyword>
<dbReference type="CDD" id="cd00593">
    <property type="entry name" value="RIBOc"/>
    <property type="match status" value="2"/>
</dbReference>
<evidence type="ECO:0000256" key="14">
    <source>
        <dbReference type="SAM" id="MobiDB-lite"/>
    </source>
</evidence>
<feature type="region of interest" description="Disordered" evidence="14">
    <location>
        <begin position="1380"/>
        <end position="1407"/>
    </location>
</feature>
<dbReference type="Pfam" id="PF03368">
    <property type="entry name" value="Dicer_dimer"/>
    <property type="match status" value="1"/>
</dbReference>
<evidence type="ECO:0000259" key="17">
    <source>
        <dbReference type="PROSITE" id="PS51194"/>
    </source>
</evidence>
<protein>
    <submittedName>
        <fullName evidence="19">Dicer-like protein 1</fullName>
    </submittedName>
</protein>
<evidence type="ECO:0000256" key="1">
    <source>
        <dbReference type="ARBA" id="ARBA00001936"/>
    </source>
</evidence>
<dbReference type="SMART" id="SM00535">
    <property type="entry name" value="RIBOc"/>
    <property type="match status" value="2"/>
</dbReference>
<evidence type="ECO:0000256" key="10">
    <source>
        <dbReference type="ARBA" id="ARBA00022884"/>
    </source>
</evidence>
<dbReference type="Gene3D" id="3.30.160.380">
    <property type="entry name" value="Dicer dimerisation domain"/>
    <property type="match status" value="1"/>
</dbReference>
<dbReference type="GO" id="GO:0004525">
    <property type="term" value="F:ribonuclease III activity"/>
    <property type="evidence" value="ECO:0007669"/>
    <property type="project" value="InterPro"/>
</dbReference>
<evidence type="ECO:0000256" key="13">
    <source>
        <dbReference type="PROSITE-ProRule" id="PRU00657"/>
    </source>
</evidence>
<dbReference type="PROSITE" id="PS51327">
    <property type="entry name" value="DICER_DSRBF"/>
    <property type="match status" value="1"/>
</dbReference>
<feature type="region of interest" description="Disordered" evidence="14">
    <location>
        <begin position="1071"/>
        <end position="1098"/>
    </location>
</feature>
<evidence type="ECO:0000313" key="19">
    <source>
        <dbReference type="EMBL" id="KAG0263513.1"/>
    </source>
</evidence>
<dbReference type="GO" id="GO:0046872">
    <property type="term" value="F:metal ion binding"/>
    <property type="evidence" value="ECO:0007669"/>
    <property type="project" value="UniProtKB-KW"/>
</dbReference>
<feature type="compositionally biased region" description="Acidic residues" evidence="14">
    <location>
        <begin position="643"/>
        <end position="653"/>
    </location>
</feature>
<keyword evidence="12" id="KW-0464">Manganese</keyword>
<evidence type="ECO:0000256" key="6">
    <source>
        <dbReference type="ARBA" id="ARBA00022801"/>
    </source>
</evidence>
<comment type="cofactor">
    <cofactor evidence="1">
        <name>Mn(2+)</name>
        <dbReference type="ChEBI" id="CHEBI:29035"/>
    </cofactor>
</comment>
<dbReference type="InterPro" id="IPR001650">
    <property type="entry name" value="Helicase_C-like"/>
</dbReference>
<dbReference type="InterPro" id="IPR014001">
    <property type="entry name" value="Helicase_ATP-bd"/>
</dbReference>
<evidence type="ECO:0000313" key="20">
    <source>
        <dbReference type="Proteomes" id="UP000726737"/>
    </source>
</evidence>
<evidence type="ECO:0000259" key="15">
    <source>
        <dbReference type="PROSITE" id="PS50142"/>
    </source>
</evidence>
<dbReference type="SUPFAM" id="SSF52540">
    <property type="entry name" value="P-loop containing nucleoside triphosphate hydrolases"/>
    <property type="match status" value="1"/>
</dbReference>
<dbReference type="SMART" id="SM00490">
    <property type="entry name" value="HELICc"/>
    <property type="match status" value="1"/>
</dbReference>
<dbReference type="GO" id="GO:0004386">
    <property type="term" value="F:helicase activity"/>
    <property type="evidence" value="ECO:0007669"/>
    <property type="project" value="UniProtKB-KW"/>
</dbReference>
<dbReference type="GO" id="GO:0031047">
    <property type="term" value="P:regulatory ncRNA-mediated gene silencing"/>
    <property type="evidence" value="ECO:0007669"/>
    <property type="project" value="UniProtKB-KW"/>
</dbReference>
<evidence type="ECO:0000256" key="3">
    <source>
        <dbReference type="ARBA" id="ARBA00022723"/>
    </source>
</evidence>
<dbReference type="Pfam" id="PF00636">
    <property type="entry name" value="Ribonuclease_3"/>
    <property type="match status" value="2"/>
</dbReference>
<dbReference type="EMBL" id="JAAAJA010000073">
    <property type="protein sequence ID" value="KAG0263513.1"/>
    <property type="molecule type" value="Genomic_DNA"/>
</dbReference>
<feature type="compositionally biased region" description="Polar residues" evidence="14">
    <location>
        <begin position="1380"/>
        <end position="1401"/>
    </location>
</feature>
<comment type="similarity">
    <text evidence="13">Belongs to the helicase family. Dicer subfamily.</text>
</comment>
<dbReference type="InterPro" id="IPR000999">
    <property type="entry name" value="RNase_III_dom"/>
</dbReference>
<dbReference type="GO" id="GO:0006396">
    <property type="term" value="P:RNA processing"/>
    <property type="evidence" value="ECO:0007669"/>
    <property type="project" value="InterPro"/>
</dbReference>
<gene>
    <name evidence="19" type="primary">DCL1</name>
    <name evidence="19" type="ORF">BG011_008685</name>
</gene>
<dbReference type="InterPro" id="IPR006935">
    <property type="entry name" value="Helicase/UvrB_N"/>
</dbReference>
<dbReference type="GO" id="GO:0003677">
    <property type="term" value="F:DNA binding"/>
    <property type="evidence" value="ECO:0007669"/>
    <property type="project" value="InterPro"/>
</dbReference>
<keyword evidence="4" id="KW-0677">Repeat</keyword>
<dbReference type="InterPro" id="IPR005034">
    <property type="entry name" value="Dicer_dimerisation"/>
</dbReference>